<evidence type="ECO:0000313" key="10">
    <source>
        <dbReference type="EMBL" id="KOA18824.1"/>
    </source>
</evidence>
<organism evidence="10 11">
    <name type="scientific">Clostridium homopropionicum DSM 5847</name>
    <dbReference type="NCBI Taxonomy" id="1121318"/>
    <lineage>
        <taxon>Bacteria</taxon>
        <taxon>Bacillati</taxon>
        <taxon>Bacillota</taxon>
        <taxon>Clostridia</taxon>
        <taxon>Eubacteriales</taxon>
        <taxon>Clostridiaceae</taxon>
        <taxon>Clostridium</taxon>
    </lineage>
</organism>
<dbReference type="Pfam" id="PF25198">
    <property type="entry name" value="Spore_GerAC_N"/>
    <property type="match status" value="1"/>
</dbReference>
<dbReference type="PANTHER" id="PTHR35789">
    <property type="entry name" value="SPORE GERMINATION PROTEIN B3"/>
    <property type="match status" value="1"/>
</dbReference>
<keyword evidence="5" id="KW-0472">Membrane</keyword>
<evidence type="ECO:0000313" key="11">
    <source>
        <dbReference type="Proteomes" id="UP000037043"/>
    </source>
</evidence>
<feature type="domain" description="Spore germination protein N-terminal" evidence="9">
    <location>
        <begin position="23"/>
        <end position="196"/>
    </location>
</feature>
<dbReference type="PANTHER" id="PTHR35789:SF1">
    <property type="entry name" value="SPORE GERMINATION PROTEIN B3"/>
    <property type="match status" value="1"/>
</dbReference>
<keyword evidence="11" id="KW-1185">Reference proteome</keyword>
<dbReference type="PATRIC" id="fig|1121318.3.peg.2776"/>
<evidence type="ECO:0000256" key="3">
    <source>
        <dbReference type="ARBA" id="ARBA00022544"/>
    </source>
</evidence>
<accession>A0A0L6Z790</accession>
<dbReference type="EMBL" id="LHUR01000032">
    <property type="protein sequence ID" value="KOA18824.1"/>
    <property type="molecule type" value="Genomic_DNA"/>
</dbReference>
<evidence type="ECO:0000256" key="5">
    <source>
        <dbReference type="ARBA" id="ARBA00023136"/>
    </source>
</evidence>
<dbReference type="InterPro" id="IPR057336">
    <property type="entry name" value="GerAC_N"/>
</dbReference>
<evidence type="ECO:0000259" key="9">
    <source>
        <dbReference type="Pfam" id="PF25198"/>
    </source>
</evidence>
<evidence type="ECO:0000256" key="2">
    <source>
        <dbReference type="ARBA" id="ARBA00007886"/>
    </source>
</evidence>
<reference evidence="11" key="1">
    <citation type="submission" date="2015-08" db="EMBL/GenBank/DDBJ databases">
        <title>Genome sequence of the strict anaerobe Clostridium homopropionicum LuHBu1 (DSM 5847T).</title>
        <authorList>
            <person name="Poehlein A."/>
            <person name="Beck M."/>
            <person name="Schiel-Bengelsdorf B."/>
            <person name="Bengelsdorf F.R."/>
            <person name="Daniel R."/>
            <person name="Duerre P."/>
        </authorList>
    </citation>
    <scope>NUCLEOTIDE SEQUENCE [LARGE SCALE GENOMIC DNA]</scope>
    <source>
        <strain evidence="11">DSM 5847</strain>
    </source>
</reference>
<feature type="domain" description="Spore germination GerAC-like C-terminal" evidence="8">
    <location>
        <begin position="205"/>
        <end position="366"/>
    </location>
</feature>
<sequence>MIKRQYKIISMVILSSLLVGCWDYEDINKKNIALSVGIDEKEGMIQLVAENAKLSSEIRGKSEQSQLTQDYQNLSQGKNFEDVRGEHEYTVPQSNFTGAMRAVVFSKSYAEKGIESYINRINFLIELRKSLLVVICNEPVKDFLKTEIKNDINISYAIEDTIKKLAKDGRSLFDTAQEVQAYIQNKDLGFVIPYVGIKDYAVEFQGLAVMKDSKMIGLINKKEIDGFIFLLLKNPIMNKTVYSDGDEKRQYAFQAKLKKRKVKTSYKDKKINIDVDLQINFSIKYQYKIEPLNKNKIKEVESEVSQMIYKEVMYAINKSQKDYKCDIFQFGKYFKANNPKDYRRINWNEEYPDANINVNVNTHLTNVNLRNVEQ</sequence>
<dbReference type="GO" id="GO:0016020">
    <property type="term" value="C:membrane"/>
    <property type="evidence" value="ECO:0007669"/>
    <property type="project" value="UniProtKB-SubCell"/>
</dbReference>
<dbReference type="InterPro" id="IPR046953">
    <property type="entry name" value="Spore_GerAC-like_C"/>
</dbReference>
<evidence type="ECO:0000256" key="1">
    <source>
        <dbReference type="ARBA" id="ARBA00004635"/>
    </source>
</evidence>
<keyword evidence="6" id="KW-0564">Palmitate</keyword>
<dbReference type="GO" id="GO:0009847">
    <property type="term" value="P:spore germination"/>
    <property type="evidence" value="ECO:0007669"/>
    <property type="project" value="InterPro"/>
</dbReference>
<dbReference type="STRING" id="36844.SAMN04488501_12211"/>
<evidence type="ECO:0000259" key="8">
    <source>
        <dbReference type="Pfam" id="PF05504"/>
    </source>
</evidence>
<dbReference type="InterPro" id="IPR038501">
    <property type="entry name" value="Spore_GerAC_C_sf"/>
</dbReference>
<keyword evidence="3" id="KW-0309">Germination</keyword>
<gene>
    <name evidence="10" type="primary">gerAC</name>
    <name evidence="10" type="ORF">CLHOM_27630</name>
</gene>
<comment type="similarity">
    <text evidence="2">Belongs to the GerABKC lipoprotein family.</text>
</comment>
<evidence type="ECO:0000256" key="4">
    <source>
        <dbReference type="ARBA" id="ARBA00022729"/>
    </source>
</evidence>
<keyword evidence="4" id="KW-0732">Signal</keyword>
<dbReference type="RefSeq" id="WP_052222249.1">
    <property type="nucleotide sequence ID" value="NZ_LHUR01000032.1"/>
</dbReference>
<comment type="subcellular location">
    <subcellularLocation>
        <location evidence="1">Membrane</location>
        <topology evidence="1">Lipid-anchor</topology>
    </subcellularLocation>
</comment>
<dbReference type="InterPro" id="IPR008844">
    <property type="entry name" value="Spore_GerAC-like"/>
</dbReference>
<dbReference type="Proteomes" id="UP000037043">
    <property type="component" value="Unassembled WGS sequence"/>
</dbReference>
<proteinExistence type="inferred from homology"/>
<name>A0A0L6Z790_9CLOT</name>
<dbReference type="Gene3D" id="3.30.300.210">
    <property type="entry name" value="Nutrient germinant receptor protein C, domain 3"/>
    <property type="match status" value="1"/>
</dbReference>
<dbReference type="Pfam" id="PF05504">
    <property type="entry name" value="Spore_GerAC"/>
    <property type="match status" value="1"/>
</dbReference>
<evidence type="ECO:0000256" key="7">
    <source>
        <dbReference type="ARBA" id="ARBA00023288"/>
    </source>
</evidence>
<dbReference type="PROSITE" id="PS51257">
    <property type="entry name" value="PROKAR_LIPOPROTEIN"/>
    <property type="match status" value="1"/>
</dbReference>
<keyword evidence="7" id="KW-0449">Lipoprotein</keyword>
<dbReference type="NCBIfam" id="TIGR02887">
    <property type="entry name" value="spore_ger_x_C"/>
    <property type="match status" value="1"/>
</dbReference>
<comment type="caution">
    <text evidence="10">The sequence shown here is derived from an EMBL/GenBank/DDBJ whole genome shotgun (WGS) entry which is preliminary data.</text>
</comment>
<protein>
    <submittedName>
        <fullName evidence="10">Spore germination protein A3</fullName>
    </submittedName>
</protein>
<dbReference type="AlphaFoldDB" id="A0A0L6Z790"/>
<evidence type="ECO:0000256" key="6">
    <source>
        <dbReference type="ARBA" id="ARBA00023139"/>
    </source>
</evidence>